<keyword evidence="6 11" id="KW-0645">Protease</keyword>
<evidence type="ECO:0000256" key="13">
    <source>
        <dbReference type="PIRSR" id="PIRSR007828-2"/>
    </source>
</evidence>
<dbReference type="Gene3D" id="3.30.540.30">
    <property type="match status" value="3"/>
</dbReference>
<evidence type="ECO:0000256" key="9">
    <source>
        <dbReference type="ARBA" id="ARBA00022833"/>
    </source>
</evidence>
<dbReference type="EMBL" id="CAJZBQ010000017">
    <property type="protein sequence ID" value="CAG9316857.1"/>
    <property type="molecule type" value="Genomic_DNA"/>
</dbReference>
<accession>A0AAU9J522</accession>
<organism evidence="14 15">
    <name type="scientific">Blepharisma stoltei</name>
    <dbReference type="NCBI Taxonomy" id="1481888"/>
    <lineage>
        <taxon>Eukaryota</taxon>
        <taxon>Sar</taxon>
        <taxon>Alveolata</taxon>
        <taxon>Ciliophora</taxon>
        <taxon>Postciliodesmatophora</taxon>
        <taxon>Heterotrichea</taxon>
        <taxon>Heterotrichida</taxon>
        <taxon>Blepharismidae</taxon>
        <taxon>Blepharisma</taxon>
    </lineage>
</organism>
<feature type="binding site" evidence="13">
    <location>
        <position position="433"/>
    </location>
    <ligand>
        <name>Zn(2+)</name>
        <dbReference type="ChEBI" id="CHEBI:29105"/>
        <note>catalytic</note>
    </ligand>
</feature>
<dbReference type="GO" id="GO:0005737">
    <property type="term" value="C:cytoplasm"/>
    <property type="evidence" value="ECO:0007669"/>
    <property type="project" value="UniProtKB-SubCell"/>
</dbReference>
<proteinExistence type="inferred from homology"/>
<dbReference type="GO" id="GO:0008239">
    <property type="term" value="F:dipeptidyl-peptidase activity"/>
    <property type="evidence" value="ECO:0007669"/>
    <property type="project" value="UniProtKB-UniRule"/>
</dbReference>
<gene>
    <name evidence="14" type="ORF">BSTOLATCC_MIC17490</name>
</gene>
<dbReference type="AlphaFoldDB" id="A0AAU9J522"/>
<evidence type="ECO:0000256" key="2">
    <source>
        <dbReference type="ARBA" id="ARBA00004496"/>
    </source>
</evidence>
<dbReference type="GO" id="GO:0046872">
    <property type="term" value="F:metal ion binding"/>
    <property type="evidence" value="ECO:0007669"/>
    <property type="project" value="UniProtKB-KW"/>
</dbReference>
<comment type="caution">
    <text evidence="14">The sequence shown here is derived from an EMBL/GenBank/DDBJ whole genome shotgun (WGS) entry which is preliminary data.</text>
</comment>
<comment type="cofactor">
    <cofactor evidence="11 13">
        <name>Zn(2+)</name>
        <dbReference type="ChEBI" id="CHEBI:29105"/>
    </cofactor>
    <text evidence="11 13">Binds 1 zinc ion per subunit.</text>
</comment>
<dbReference type="Pfam" id="PF03571">
    <property type="entry name" value="Peptidase_M49"/>
    <property type="match status" value="1"/>
</dbReference>
<comment type="similarity">
    <text evidence="3 11">Belongs to the peptidase M49 family.</text>
</comment>
<keyword evidence="15" id="KW-1185">Reference proteome</keyword>
<dbReference type="InterPro" id="IPR039461">
    <property type="entry name" value="Peptidase_M49"/>
</dbReference>
<comment type="subcellular location">
    <subcellularLocation>
        <location evidence="2">Cytoplasm</location>
    </subcellularLocation>
</comment>
<name>A0AAU9J522_9CILI</name>
<evidence type="ECO:0000256" key="4">
    <source>
        <dbReference type="ARBA" id="ARBA00022438"/>
    </source>
</evidence>
<evidence type="ECO:0000256" key="1">
    <source>
        <dbReference type="ARBA" id="ARBA00001336"/>
    </source>
</evidence>
<dbReference type="GO" id="GO:0004177">
    <property type="term" value="F:aminopeptidase activity"/>
    <property type="evidence" value="ECO:0007669"/>
    <property type="project" value="UniProtKB-KW"/>
</dbReference>
<evidence type="ECO:0000256" key="5">
    <source>
        <dbReference type="ARBA" id="ARBA00022490"/>
    </source>
</evidence>
<evidence type="ECO:0000313" key="14">
    <source>
        <dbReference type="EMBL" id="CAG9316857.1"/>
    </source>
</evidence>
<keyword evidence="10 11" id="KW-0482">Metalloprotease</keyword>
<comment type="catalytic activity">
    <reaction evidence="1 11">
        <text>Release of an N-terminal dipeptide from a peptide comprising four or more residues, with broad specificity. Also acts on dipeptidyl 2-naphthylamides.</text>
        <dbReference type="EC" id="3.4.14.4"/>
    </reaction>
</comment>
<dbReference type="GO" id="GO:0008235">
    <property type="term" value="F:metalloexopeptidase activity"/>
    <property type="evidence" value="ECO:0007669"/>
    <property type="project" value="InterPro"/>
</dbReference>
<sequence>MAIPHFRVDTPIQLLECEQAWNALTIQEKLYAYHFSLACWEGSKITFFQKSYESPGIFLLLQELFSIPYLKERALQIGFAEEDLNLLKAYACGVYTNFGNYWGFGSNKLVPELAQEKFDNLVRRIGTPRIKDIWAKVGNLIYDRNPPLNNLEFSDRGGVSSYYSYNVTSSDAELVKRFLISINQVDLHWNSRLWKVDGVLDVKIASNRGQWLPCLGDYEFEGQKIRISNGDFYIFTQRIISHLSNALPYSANEHQERMIVDYIKHFSTGDIKDHKNSQRHWIKDKGPVVETNIGFIENYVDPMNIRSDFEGFVSIVDKIVSSKYSTLVSKAAEIIPKLPWGKTFEKDQFLKPDFTSLTVLAFPGSLLPIGINIPNYDDIRQSEGFKNVNLGNAYPKVNLKTLQFVSQEDAQMIEDLFHTAGELAVALHELLGHGSGKLLSRDANGHFNFDTEAINPATGEKIDCWYEGDETWSSKFGSLSNPYEECRAETVAVYLSCFNEPYEAFGITEDIERSRNMIWLNMALGGLKGLVLYNSEAGKWGQAHAWARYVIFRVMLEVEGLVRIEFTEDNQFILRMDYSKIPTEGFNAISRFLTKLNCFKGTGDVRRGTELFNHYSQMDDTILRVRQIVISNMKPRKANVQCHLDFNGSFPELIKFEESMDGIIRSFQERFPTFDEEMYRLWEEEFSFNRH</sequence>
<dbReference type="FunFam" id="3.30.540.30:FF:000001">
    <property type="entry name" value="Dipeptidyl peptidase 3"/>
    <property type="match status" value="1"/>
</dbReference>
<dbReference type="Proteomes" id="UP001162131">
    <property type="component" value="Unassembled WGS sequence"/>
</dbReference>
<evidence type="ECO:0000313" key="15">
    <source>
        <dbReference type="Proteomes" id="UP001162131"/>
    </source>
</evidence>
<dbReference type="PANTHER" id="PTHR23422">
    <property type="entry name" value="DIPEPTIDYL PEPTIDASE III-RELATED"/>
    <property type="match status" value="1"/>
</dbReference>
<feature type="binding site" evidence="13">
    <location>
        <position position="485"/>
    </location>
    <ligand>
        <name>Zn(2+)</name>
        <dbReference type="ChEBI" id="CHEBI:29105"/>
        <note>catalytic</note>
    </ligand>
</feature>
<evidence type="ECO:0000256" key="8">
    <source>
        <dbReference type="ARBA" id="ARBA00022801"/>
    </source>
</evidence>
<keyword evidence="5 11" id="KW-0963">Cytoplasm</keyword>
<evidence type="ECO:0000256" key="12">
    <source>
        <dbReference type="PIRSR" id="PIRSR007828-1"/>
    </source>
</evidence>
<protein>
    <recommendedName>
        <fullName evidence="11">Dipeptidyl peptidase 3</fullName>
        <ecNumber evidence="11">3.4.14.4</ecNumber>
    </recommendedName>
    <alternativeName>
        <fullName evidence="11">Dipeptidyl aminopeptidase III</fullName>
    </alternativeName>
    <alternativeName>
        <fullName evidence="11">Dipeptidyl peptidase III</fullName>
    </alternativeName>
</protein>
<dbReference type="GO" id="GO:0006508">
    <property type="term" value="P:proteolysis"/>
    <property type="evidence" value="ECO:0007669"/>
    <property type="project" value="UniProtKB-KW"/>
</dbReference>
<evidence type="ECO:0000256" key="3">
    <source>
        <dbReference type="ARBA" id="ARBA00010200"/>
    </source>
</evidence>
<keyword evidence="9 11" id="KW-0862">Zinc</keyword>
<evidence type="ECO:0000256" key="10">
    <source>
        <dbReference type="ARBA" id="ARBA00023049"/>
    </source>
</evidence>
<keyword evidence="7 11" id="KW-0479">Metal-binding</keyword>
<keyword evidence="4 11" id="KW-0031">Aminopeptidase</keyword>
<dbReference type="PANTHER" id="PTHR23422:SF11">
    <property type="entry name" value="DIPEPTIDYL PEPTIDASE 3"/>
    <property type="match status" value="1"/>
</dbReference>
<dbReference type="InterPro" id="IPR005317">
    <property type="entry name" value="Dipeptidyl-peptase3"/>
</dbReference>
<keyword evidence="8 11" id="KW-0378">Hydrolase</keyword>
<feature type="binding site" evidence="13">
    <location>
        <position position="428"/>
    </location>
    <ligand>
        <name>Zn(2+)</name>
        <dbReference type="ChEBI" id="CHEBI:29105"/>
        <note>catalytic</note>
    </ligand>
</feature>
<feature type="active site" evidence="12">
    <location>
        <position position="429"/>
    </location>
</feature>
<evidence type="ECO:0000256" key="11">
    <source>
        <dbReference type="PIRNR" id="PIRNR007828"/>
    </source>
</evidence>
<evidence type="ECO:0000256" key="6">
    <source>
        <dbReference type="ARBA" id="ARBA00022670"/>
    </source>
</evidence>
<dbReference type="PIRSF" id="PIRSF007828">
    <property type="entry name" value="Dipeptidyl-peptidase_III"/>
    <property type="match status" value="1"/>
</dbReference>
<evidence type="ECO:0000256" key="7">
    <source>
        <dbReference type="ARBA" id="ARBA00022723"/>
    </source>
</evidence>
<reference evidence="14" key="1">
    <citation type="submission" date="2021-09" db="EMBL/GenBank/DDBJ databases">
        <authorList>
            <consortium name="AG Swart"/>
            <person name="Singh M."/>
            <person name="Singh A."/>
            <person name="Seah K."/>
            <person name="Emmerich C."/>
        </authorList>
    </citation>
    <scope>NUCLEOTIDE SEQUENCE</scope>
    <source>
        <strain evidence="14">ATCC30299</strain>
    </source>
</reference>
<dbReference type="EC" id="3.4.14.4" evidence="11"/>